<dbReference type="InterPro" id="IPR003660">
    <property type="entry name" value="HAMP_dom"/>
</dbReference>
<dbReference type="Proteomes" id="UP000519897">
    <property type="component" value="Unassembled WGS sequence"/>
</dbReference>
<dbReference type="Gene3D" id="1.10.287.950">
    <property type="entry name" value="Methyl-accepting chemotaxis protein"/>
    <property type="match status" value="1"/>
</dbReference>
<dbReference type="GO" id="GO:0007165">
    <property type="term" value="P:signal transduction"/>
    <property type="evidence" value="ECO:0007669"/>
    <property type="project" value="UniProtKB-KW"/>
</dbReference>
<dbReference type="PRINTS" id="PR00260">
    <property type="entry name" value="CHEMTRNSDUCR"/>
</dbReference>
<evidence type="ECO:0000256" key="1">
    <source>
        <dbReference type="ARBA" id="ARBA00022500"/>
    </source>
</evidence>
<gene>
    <name evidence="8" type="ORF">GGQ72_001249</name>
</gene>
<evidence type="ECO:0000313" key="9">
    <source>
        <dbReference type="Proteomes" id="UP000519897"/>
    </source>
</evidence>
<dbReference type="InterPro" id="IPR004089">
    <property type="entry name" value="MCPsignal_dom"/>
</dbReference>
<dbReference type="PROSITE" id="PS50111">
    <property type="entry name" value="CHEMOTAXIS_TRANSDUC_2"/>
    <property type="match status" value="1"/>
</dbReference>
<dbReference type="GO" id="GO:0006935">
    <property type="term" value="P:chemotaxis"/>
    <property type="evidence" value="ECO:0007669"/>
    <property type="project" value="UniProtKB-KW"/>
</dbReference>
<dbReference type="CDD" id="cd06225">
    <property type="entry name" value="HAMP"/>
    <property type="match status" value="1"/>
</dbReference>
<dbReference type="SMART" id="SM00283">
    <property type="entry name" value="MA"/>
    <property type="match status" value="1"/>
</dbReference>
<reference evidence="8 9" key="1">
    <citation type="submission" date="2020-08" db="EMBL/GenBank/DDBJ databases">
        <title>Genomic Encyclopedia of Type Strains, Phase IV (KMG-IV): sequencing the most valuable type-strain genomes for metagenomic binning, comparative biology and taxonomic classification.</title>
        <authorList>
            <person name="Goeker M."/>
        </authorList>
    </citation>
    <scope>NUCLEOTIDE SEQUENCE [LARGE SCALE GENOMIC DNA]</scope>
    <source>
        <strain evidence="8 9">DSM 29514</strain>
    </source>
</reference>
<name>A0A7W6PP66_9HYPH</name>
<dbReference type="InterPro" id="IPR004090">
    <property type="entry name" value="Chemotax_Me-accpt_rcpt"/>
</dbReference>
<dbReference type="InterPro" id="IPR013587">
    <property type="entry name" value="Nitrate/nitrite_sensing"/>
</dbReference>
<comment type="similarity">
    <text evidence="2">Belongs to the methyl-accepting chemotaxis (MCP) protein family.</text>
</comment>
<keyword evidence="1" id="KW-0145">Chemotaxis</keyword>
<dbReference type="PANTHER" id="PTHR43531:SF11">
    <property type="entry name" value="METHYL-ACCEPTING CHEMOTAXIS PROTEIN 3"/>
    <property type="match status" value="1"/>
</dbReference>
<dbReference type="AlphaFoldDB" id="A0A7W6PP66"/>
<dbReference type="Pfam" id="PF00015">
    <property type="entry name" value="MCPsignal"/>
    <property type="match status" value="1"/>
</dbReference>
<protein>
    <submittedName>
        <fullName evidence="8">Methyl-accepting chemotaxis protein</fullName>
    </submittedName>
</protein>
<keyword evidence="3" id="KW-0807">Transducer</keyword>
<dbReference type="GO" id="GO:0016020">
    <property type="term" value="C:membrane"/>
    <property type="evidence" value="ECO:0007669"/>
    <property type="project" value="InterPro"/>
</dbReference>
<feature type="domain" description="Methyl-accepting transducer" evidence="6">
    <location>
        <begin position="470"/>
        <end position="699"/>
    </location>
</feature>
<dbReference type="CDD" id="cd11386">
    <property type="entry name" value="MCP_signal"/>
    <property type="match status" value="1"/>
</dbReference>
<dbReference type="Pfam" id="PF00672">
    <property type="entry name" value="HAMP"/>
    <property type="match status" value="1"/>
</dbReference>
<proteinExistence type="inferred from homology"/>
<evidence type="ECO:0000256" key="4">
    <source>
        <dbReference type="SAM" id="Coils"/>
    </source>
</evidence>
<evidence type="ECO:0000256" key="3">
    <source>
        <dbReference type="PROSITE-ProRule" id="PRU00284"/>
    </source>
</evidence>
<comment type="caution">
    <text evidence="8">The sequence shown here is derived from an EMBL/GenBank/DDBJ whole genome shotgun (WGS) entry which is preliminary data.</text>
</comment>
<organism evidence="8 9">
    <name type="scientific">Rhizobium rhizoryzae</name>
    <dbReference type="NCBI Taxonomy" id="451876"/>
    <lineage>
        <taxon>Bacteria</taxon>
        <taxon>Pseudomonadati</taxon>
        <taxon>Pseudomonadota</taxon>
        <taxon>Alphaproteobacteria</taxon>
        <taxon>Hyphomicrobiales</taxon>
        <taxon>Rhizobiaceae</taxon>
        <taxon>Rhizobium/Agrobacterium group</taxon>
        <taxon>Rhizobium</taxon>
    </lineage>
</organism>
<dbReference type="SUPFAM" id="SSF58104">
    <property type="entry name" value="Methyl-accepting chemotaxis protein (MCP) signaling domain"/>
    <property type="match status" value="1"/>
</dbReference>
<accession>A0A7W6PP66</accession>
<dbReference type="PROSITE" id="PS50885">
    <property type="entry name" value="HAMP"/>
    <property type="match status" value="1"/>
</dbReference>
<evidence type="ECO:0000259" key="6">
    <source>
        <dbReference type="PROSITE" id="PS50111"/>
    </source>
</evidence>
<dbReference type="PANTHER" id="PTHR43531">
    <property type="entry name" value="PROTEIN ICFG"/>
    <property type="match status" value="1"/>
</dbReference>
<dbReference type="Pfam" id="PF08376">
    <property type="entry name" value="NIT"/>
    <property type="match status" value="1"/>
</dbReference>
<dbReference type="Gene3D" id="6.10.340.10">
    <property type="match status" value="1"/>
</dbReference>
<dbReference type="RefSeq" id="WP_165136690.1">
    <property type="nucleotide sequence ID" value="NZ_CP049250.1"/>
</dbReference>
<keyword evidence="4" id="KW-0175">Coiled coil</keyword>
<evidence type="ECO:0000256" key="2">
    <source>
        <dbReference type="ARBA" id="ARBA00029447"/>
    </source>
</evidence>
<evidence type="ECO:0000313" key="8">
    <source>
        <dbReference type="EMBL" id="MBB4142750.1"/>
    </source>
</evidence>
<evidence type="ECO:0000259" key="7">
    <source>
        <dbReference type="PROSITE" id="PS50885"/>
    </source>
</evidence>
<feature type="domain" description="HAMP" evidence="7">
    <location>
        <begin position="413"/>
        <end position="465"/>
    </location>
</feature>
<dbReference type="InterPro" id="IPR051310">
    <property type="entry name" value="MCP_chemotaxis"/>
</dbReference>
<feature type="region of interest" description="Disordered" evidence="5">
    <location>
        <begin position="385"/>
        <end position="404"/>
    </location>
</feature>
<feature type="coiled-coil region" evidence="4">
    <location>
        <begin position="482"/>
        <end position="519"/>
    </location>
</feature>
<keyword evidence="9" id="KW-1185">Reference proteome</keyword>
<dbReference type="GO" id="GO:0004888">
    <property type="term" value="F:transmembrane signaling receptor activity"/>
    <property type="evidence" value="ECO:0007669"/>
    <property type="project" value="InterPro"/>
</dbReference>
<evidence type="ECO:0000256" key="5">
    <source>
        <dbReference type="SAM" id="MobiDB-lite"/>
    </source>
</evidence>
<sequence>MRFSDLSIAVRLCICALIPLVAVTALAWHLVVDQYQSYLLSKQIAAATIDIEIISRNVQKLQVERGQTAGFLGSKGKSNRDEVAEARRGTDLELPRLAEIAGNLGAFGVKAETVSQISRAIGEIHTFRSGIDQLTTAPPQSFAFYTGFITNLLDVTRRLSLSGSQGSLVSRLQASLNLALAKELAGQERGMGNGFIAAGKIPPEQYMTFVRFSGAGDILLQEFAKLDPDLASSALTTFRESADGAQIERFRQQMLQANGENVLNGLDAKLWFGKTTARIQVIHDAEIAELAVIRKMAEEAASTDLSELRVASAIAIGSVALTLGLGGVTLVSVVRPLRNMVRVVERHARDEDGEMLQPTQGRDEIGQLSRAIVISMENHARKAREDAQERQRQAEQRWKEDQERHAIDAERAKAVDFAVSELGRALNELSAGNLTYQISARFAAELQPLSDAYNRSVQALGATMHGVGSTVLTVSNGVSELRSGAEELAERTQRQAASLEEASAALSEVTTTLEETTNRMRTVTGMTTGARKSAEMSETIMQDTVNAMQHIEASSGQIVQIIGVIDNIAFQTNLLALNAGVEAARAGEAGKGFAVVAQEVRELAQRSAAAASEIKGLIQNSADAIQRGVDLVQSSGRYMTEIRSHIQTIDQEIGTITEGARQQATAISEISVAVHDMDQLTQRNAAMVEESNAATYAIEQESHALRETVSQFRVSANEEGFRRTSRAA</sequence>
<dbReference type="EMBL" id="JACIEC010000001">
    <property type="protein sequence ID" value="MBB4142750.1"/>
    <property type="molecule type" value="Genomic_DNA"/>
</dbReference>